<sequence>MRLGDLEHSALARLAGSKGLRYRVGPFVVHLRSDVRQFLEVLSRFYAPVEMLDTDQPAHYHLSIDRVRGVRRWLRPQVQFTVDGVQPFERYPLDHAFPMYEWGLNWCIGTTAHQNLMLHSAVVEKCGRGVILPALPGSGKTTLCAGLVARGWRLLSDEFCVIRHSDGLMLPLPRAAPLKNTSIDLIGKFAPEMALGPHYEKTRKGTVAHLVPPAESLQRQLEPVHPRWIIFPSYRPGGQTMLKGQHRAEALAKLVNNSFNYPVTQQAGFLSLTRLVRSVDTYDLPNGDLEAAVSAIERLLQDDLV</sequence>
<dbReference type="InterPro" id="IPR027600">
    <property type="entry name" value="HprK-rel_A"/>
</dbReference>
<dbReference type="OrthoDB" id="4544211at2"/>
<keyword evidence="1" id="KW-0418">Kinase</keyword>
<protein>
    <submittedName>
        <fullName evidence="1">HprK-related kinase A</fullName>
    </submittedName>
</protein>
<dbReference type="GO" id="GO:0016301">
    <property type="term" value="F:kinase activity"/>
    <property type="evidence" value="ECO:0007669"/>
    <property type="project" value="UniProtKB-KW"/>
</dbReference>
<proteinExistence type="predicted"/>
<comment type="caution">
    <text evidence="1">The sequence shown here is derived from an EMBL/GenBank/DDBJ whole genome shotgun (WGS) entry which is preliminary data.</text>
</comment>
<dbReference type="Gene3D" id="3.40.50.300">
    <property type="entry name" value="P-loop containing nucleotide triphosphate hydrolases"/>
    <property type="match status" value="1"/>
</dbReference>
<keyword evidence="2" id="KW-1185">Reference proteome</keyword>
<dbReference type="EMBL" id="QRAN01000020">
    <property type="protein sequence ID" value="RLQ20747.1"/>
    <property type="molecule type" value="Genomic_DNA"/>
</dbReference>
<evidence type="ECO:0000313" key="2">
    <source>
        <dbReference type="Proteomes" id="UP000265509"/>
    </source>
</evidence>
<dbReference type="Proteomes" id="UP000265509">
    <property type="component" value="Unassembled WGS sequence"/>
</dbReference>
<reference evidence="1 2" key="1">
    <citation type="submission" date="2018-07" db="EMBL/GenBank/DDBJ databases">
        <title>Halioglobus sp. genome submission.</title>
        <authorList>
            <person name="Ye M.-Q."/>
            <person name="Du Z.-J."/>
        </authorList>
    </citation>
    <scope>NUCLEOTIDE SEQUENCE [LARGE SCALE GENOMIC DNA]</scope>
    <source>
        <strain evidence="1 2">U0301</strain>
    </source>
</reference>
<keyword evidence="1" id="KW-0808">Transferase</keyword>
<dbReference type="InterPro" id="IPR027417">
    <property type="entry name" value="P-loop_NTPase"/>
</dbReference>
<dbReference type="NCBIfam" id="TIGR04352">
    <property type="entry name" value="HprK_rel_A"/>
    <property type="match status" value="1"/>
</dbReference>
<dbReference type="SUPFAM" id="SSF53795">
    <property type="entry name" value="PEP carboxykinase-like"/>
    <property type="match status" value="1"/>
</dbReference>
<evidence type="ECO:0000313" key="1">
    <source>
        <dbReference type="EMBL" id="RLQ20747.1"/>
    </source>
</evidence>
<accession>A0A3L7DT06</accession>
<organism evidence="1 2">
    <name type="scientific">Seongchinamella sediminis</name>
    <dbReference type="NCBI Taxonomy" id="2283635"/>
    <lineage>
        <taxon>Bacteria</taxon>
        <taxon>Pseudomonadati</taxon>
        <taxon>Pseudomonadota</taxon>
        <taxon>Gammaproteobacteria</taxon>
        <taxon>Cellvibrionales</taxon>
        <taxon>Halieaceae</taxon>
        <taxon>Seongchinamella</taxon>
    </lineage>
</organism>
<name>A0A3L7DT06_9GAMM</name>
<dbReference type="AlphaFoldDB" id="A0A3L7DT06"/>
<gene>
    <name evidence="1" type="ORF">DWB85_15960</name>
</gene>